<sequence length="117" mass="12626">MHLHRGCLCGSCSSSLPSSWLFICIPFFHDISLFLWFLIENTVQSSSTTKKTRSSDMFLSHPCPSSSPTTIFCRSLPHDCNDHHRNPDPVSPPPAAAAAAAVFLPHAPAPSGLGQPV</sequence>
<evidence type="ECO:0000313" key="2">
    <source>
        <dbReference type="EMBL" id="KAK7281964.1"/>
    </source>
</evidence>
<evidence type="ECO:0000313" key="3">
    <source>
        <dbReference type="Proteomes" id="UP001372338"/>
    </source>
</evidence>
<keyword evidence="3" id="KW-1185">Reference proteome</keyword>
<dbReference type="AlphaFoldDB" id="A0AAN9IK14"/>
<gene>
    <name evidence="2" type="ORF">RIF29_10382</name>
</gene>
<name>A0AAN9IK14_CROPI</name>
<dbReference type="Proteomes" id="UP001372338">
    <property type="component" value="Unassembled WGS sequence"/>
</dbReference>
<keyword evidence="1" id="KW-0472">Membrane</keyword>
<feature type="transmembrane region" description="Helical" evidence="1">
    <location>
        <begin position="20"/>
        <end position="39"/>
    </location>
</feature>
<proteinExistence type="predicted"/>
<keyword evidence="1" id="KW-0812">Transmembrane</keyword>
<comment type="caution">
    <text evidence="2">The sequence shown here is derived from an EMBL/GenBank/DDBJ whole genome shotgun (WGS) entry which is preliminary data.</text>
</comment>
<dbReference type="EMBL" id="JAYWIO010000002">
    <property type="protein sequence ID" value="KAK7281964.1"/>
    <property type="molecule type" value="Genomic_DNA"/>
</dbReference>
<evidence type="ECO:0000256" key="1">
    <source>
        <dbReference type="SAM" id="Phobius"/>
    </source>
</evidence>
<keyword evidence="1" id="KW-1133">Transmembrane helix</keyword>
<reference evidence="2 3" key="1">
    <citation type="submission" date="2024-01" db="EMBL/GenBank/DDBJ databases">
        <title>The genomes of 5 underutilized Papilionoideae crops provide insights into root nodulation and disease resistanc.</title>
        <authorList>
            <person name="Yuan L."/>
        </authorList>
    </citation>
    <scope>NUCLEOTIDE SEQUENCE [LARGE SCALE GENOMIC DNA]</scope>
    <source>
        <strain evidence="2">ZHUSHIDOU_FW_LH</strain>
        <tissue evidence="2">Leaf</tissue>
    </source>
</reference>
<accession>A0AAN9IK14</accession>
<protein>
    <submittedName>
        <fullName evidence="2">Uncharacterized protein</fullName>
    </submittedName>
</protein>
<organism evidence="2 3">
    <name type="scientific">Crotalaria pallida</name>
    <name type="common">Smooth rattlebox</name>
    <name type="synonym">Crotalaria striata</name>
    <dbReference type="NCBI Taxonomy" id="3830"/>
    <lineage>
        <taxon>Eukaryota</taxon>
        <taxon>Viridiplantae</taxon>
        <taxon>Streptophyta</taxon>
        <taxon>Embryophyta</taxon>
        <taxon>Tracheophyta</taxon>
        <taxon>Spermatophyta</taxon>
        <taxon>Magnoliopsida</taxon>
        <taxon>eudicotyledons</taxon>
        <taxon>Gunneridae</taxon>
        <taxon>Pentapetalae</taxon>
        <taxon>rosids</taxon>
        <taxon>fabids</taxon>
        <taxon>Fabales</taxon>
        <taxon>Fabaceae</taxon>
        <taxon>Papilionoideae</taxon>
        <taxon>50 kb inversion clade</taxon>
        <taxon>genistoids sensu lato</taxon>
        <taxon>core genistoids</taxon>
        <taxon>Crotalarieae</taxon>
        <taxon>Crotalaria</taxon>
    </lineage>
</organism>